<dbReference type="PANTHER" id="PTHR42687">
    <property type="entry name" value="L-THREONINE 3-DEHYDROGENASE"/>
    <property type="match status" value="1"/>
</dbReference>
<sequence length="342" mass="38392">MDPRTRKPVVLITGANGELGHGLIKQMSESGRNGILALDLNPISPEIEQHCRDTFQGDILDRALMERIVSQYEVHEIYHLAALLSTRAEFTPETAHKVNVDGTMGLLQLAIEQSSWRGEPVRFLFPSSIAVYGMRDLESKNSMGPVKEHEWTSPTTMYGCNKLYCENLGRYYARFYRQLAATEDSRSVDFRSIRFPGLISADTLPSGGTSDYGPEMLHAAAQGNPYACFVRPDTIIPFMAMPDAVDALLDLAGADVEDLSRTVYNITSFSLTAEEFREQVVAHFPGADISFGPDLRRQGIVDTWPAYVDDSAARSEWGFSPKYDLERAFRDYLVPSIRRRYE</sequence>
<evidence type="ECO:0000256" key="1">
    <source>
        <dbReference type="ARBA" id="ARBA00007637"/>
    </source>
</evidence>
<evidence type="ECO:0000313" key="3">
    <source>
        <dbReference type="EMBL" id="MCA9757263.1"/>
    </source>
</evidence>
<dbReference type="GO" id="GO:0008743">
    <property type="term" value="F:L-threonine 3-dehydrogenase activity"/>
    <property type="evidence" value="ECO:0007669"/>
    <property type="project" value="TreeGrafter"/>
</dbReference>
<gene>
    <name evidence="3" type="ORF">KDA27_15765</name>
</gene>
<organism evidence="3 4">
    <name type="scientific">Eiseniibacteriota bacterium</name>
    <dbReference type="NCBI Taxonomy" id="2212470"/>
    <lineage>
        <taxon>Bacteria</taxon>
        <taxon>Candidatus Eiseniibacteriota</taxon>
    </lineage>
</organism>
<dbReference type="InterPro" id="IPR001509">
    <property type="entry name" value="Epimerase_deHydtase"/>
</dbReference>
<name>A0A956NG65_UNCEI</name>
<proteinExistence type="inferred from homology"/>
<dbReference type="PANTHER" id="PTHR42687:SF1">
    <property type="entry name" value="L-THREONINE 3-DEHYDROGENASE, MITOCHONDRIAL"/>
    <property type="match status" value="1"/>
</dbReference>
<comment type="similarity">
    <text evidence="1">Belongs to the NAD(P)-dependent epimerase/dehydratase family.</text>
</comment>
<dbReference type="SUPFAM" id="SSF51735">
    <property type="entry name" value="NAD(P)-binding Rossmann-fold domains"/>
    <property type="match status" value="1"/>
</dbReference>
<evidence type="ECO:0000259" key="2">
    <source>
        <dbReference type="Pfam" id="PF01370"/>
    </source>
</evidence>
<dbReference type="InterPro" id="IPR036291">
    <property type="entry name" value="NAD(P)-bd_dom_sf"/>
</dbReference>
<keyword evidence="3" id="KW-0456">Lyase</keyword>
<dbReference type="GO" id="GO:0008446">
    <property type="term" value="F:GDP-mannose 4,6-dehydratase activity"/>
    <property type="evidence" value="ECO:0007669"/>
    <property type="project" value="UniProtKB-EC"/>
</dbReference>
<reference evidence="3" key="2">
    <citation type="journal article" date="2021" name="Microbiome">
        <title>Successional dynamics and alternative stable states in a saline activated sludge microbial community over 9 years.</title>
        <authorList>
            <person name="Wang Y."/>
            <person name="Ye J."/>
            <person name="Ju F."/>
            <person name="Liu L."/>
            <person name="Boyd J.A."/>
            <person name="Deng Y."/>
            <person name="Parks D.H."/>
            <person name="Jiang X."/>
            <person name="Yin X."/>
            <person name="Woodcroft B.J."/>
            <person name="Tyson G.W."/>
            <person name="Hugenholtz P."/>
            <person name="Polz M.F."/>
            <person name="Zhang T."/>
        </authorList>
    </citation>
    <scope>NUCLEOTIDE SEQUENCE</scope>
    <source>
        <strain evidence="3">HKST-UBA02</strain>
    </source>
</reference>
<feature type="domain" description="NAD-dependent epimerase/dehydratase" evidence="2">
    <location>
        <begin position="10"/>
        <end position="266"/>
    </location>
</feature>
<dbReference type="AlphaFoldDB" id="A0A956NG65"/>
<comment type="caution">
    <text evidence="3">The sequence shown here is derived from an EMBL/GenBank/DDBJ whole genome shotgun (WGS) entry which is preliminary data.</text>
</comment>
<dbReference type="GO" id="GO:0006567">
    <property type="term" value="P:L-threonine catabolic process"/>
    <property type="evidence" value="ECO:0007669"/>
    <property type="project" value="TreeGrafter"/>
</dbReference>
<reference evidence="3" key="1">
    <citation type="submission" date="2020-04" db="EMBL/GenBank/DDBJ databases">
        <authorList>
            <person name="Zhang T."/>
        </authorList>
    </citation>
    <scope>NUCLEOTIDE SEQUENCE</scope>
    <source>
        <strain evidence="3">HKST-UBA02</strain>
    </source>
</reference>
<dbReference type="EMBL" id="JAGQHS010000090">
    <property type="protein sequence ID" value="MCA9757263.1"/>
    <property type="molecule type" value="Genomic_DNA"/>
</dbReference>
<dbReference type="InterPro" id="IPR051225">
    <property type="entry name" value="NAD(P)_epim/dehydratase"/>
</dbReference>
<dbReference type="Pfam" id="PF01370">
    <property type="entry name" value="Epimerase"/>
    <property type="match status" value="1"/>
</dbReference>
<dbReference type="EC" id="4.2.1.47" evidence="3"/>
<dbReference type="Proteomes" id="UP000739538">
    <property type="component" value="Unassembled WGS sequence"/>
</dbReference>
<protein>
    <submittedName>
        <fullName evidence="3">GDP-mannose 4,6-dehydratase</fullName>
        <ecNumber evidence="3">4.2.1.47</ecNumber>
    </submittedName>
</protein>
<dbReference type="Gene3D" id="3.40.50.720">
    <property type="entry name" value="NAD(P)-binding Rossmann-like Domain"/>
    <property type="match status" value="1"/>
</dbReference>
<accession>A0A956NG65</accession>
<evidence type="ECO:0000313" key="4">
    <source>
        <dbReference type="Proteomes" id="UP000739538"/>
    </source>
</evidence>